<sequence>MKDKFFKFGSRFVKYLFYFLFLLTFYFAITSPNLILGDNNITGAGTTLYTTFYIIIVIALIVCFFTYQEFADFLRFIFVDRALITSFVILGLAVIFQIIFVLNIHPGIGFDAGALHQAMFNTTDAETKGYYSLNPNNIPIMLLQHQLAVIFHSRSWLFFDIVTMILVDLSAAFNFGSILVIDKDKLPLAVYLHALWLFLFPMIIVPYTDAWVLPLVSLYIFFYCLLHYGKFAWGYKIPIAVLLGMTVIFSYFIKPSSIVGFIAIVLIEFLYLFKVKAGKKNVLNELIFLLIIIIGMVPTYSITNYAIDHQKYMEIDTSRAIPPIHFIGMGVSGDGGYNAKDALMMAKVPNRQAQVDYSKKVLKQRLKKMGPIGCLKFLFKKQSNNTADRTFAWIKEGHFIKGNPNPSSKGFNGKLRNFVYLYGKNLGDFRYVTQVWWVALLAIIFFNWHDNRRIVQLLRLTIIGGFLFLLIFEGGRSRYLIQYLPAFLLLATVSWSNSWRQVRKLFSWIN</sequence>
<feature type="transmembrane region" description="Helical" evidence="1">
    <location>
        <begin position="457"/>
        <end position="474"/>
    </location>
</feature>
<feature type="transmembrane region" description="Helical" evidence="1">
    <location>
        <begin position="480"/>
        <end position="499"/>
    </location>
</feature>
<feature type="transmembrane region" description="Helical" evidence="1">
    <location>
        <begin position="12"/>
        <end position="29"/>
    </location>
</feature>
<organism evidence="2">
    <name type="scientific">Companilactobacillus formosensis</name>
    <dbReference type="NCBI Taxonomy" id="1617889"/>
    <lineage>
        <taxon>Bacteria</taxon>
        <taxon>Bacillati</taxon>
        <taxon>Bacillota</taxon>
        <taxon>Bacilli</taxon>
        <taxon>Lactobacillales</taxon>
        <taxon>Lactobacillaceae</taxon>
        <taxon>Companilactobacillus</taxon>
    </lineage>
</organism>
<keyword evidence="1" id="KW-1133">Transmembrane helix</keyword>
<evidence type="ECO:0000256" key="1">
    <source>
        <dbReference type="SAM" id="Phobius"/>
    </source>
</evidence>
<keyword evidence="1" id="KW-0472">Membrane</keyword>
<accession>A0A2P4R778</accession>
<dbReference type="NCBIfam" id="TIGR03766">
    <property type="entry name" value="TIGR03766 family XrtG-associated glycosyltransferase"/>
    <property type="match status" value="1"/>
</dbReference>
<protein>
    <recommendedName>
        <fullName evidence="3">Glycosyltransferase RgtA/B/C/D-like domain-containing protein</fullName>
    </recommendedName>
</protein>
<feature type="transmembrane region" description="Helical" evidence="1">
    <location>
        <begin position="156"/>
        <end position="181"/>
    </location>
</feature>
<feature type="transmembrane region" description="Helical" evidence="1">
    <location>
        <begin position="210"/>
        <end position="226"/>
    </location>
</feature>
<comment type="caution">
    <text evidence="2">The sequence shown here is derived from an EMBL/GenBank/DDBJ whole genome shotgun (WGS) entry which is preliminary data.</text>
</comment>
<dbReference type="EMBL" id="PPWZ01000028">
    <property type="protein sequence ID" value="POH37091.1"/>
    <property type="molecule type" value="Genomic_DNA"/>
</dbReference>
<feature type="transmembrane region" description="Helical" evidence="1">
    <location>
        <begin position="431"/>
        <end position="448"/>
    </location>
</feature>
<evidence type="ECO:0000313" key="2">
    <source>
        <dbReference type="EMBL" id="POH37091.1"/>
    </source>
</evidence>
<feature type="transmembrane region" description="Helical" evidence="1">
    <location>
        <begin position="49"/>
        <end position="70"/>
    </location>
</feature>
<dbReference type="InterPro" id="IPR021200">
    <property type="entry name" value="CHIM_prot"/>
</dbReference>
<feature type="transmembrane region" description="Helical" evidence="1">
    <location>
        <begin position="286"/>
        <end position="307"/>
    </location>
</feature>
<proteinExistence type="predicted"/>
<dbReference type="AlphaFoldDB" id="A0A2P4R778"/>
<feature type="transmembrane region" description="Helical" evidence="1">
    <location>
        <begin position="188"/>
        <end position="204"/>
    </location>
</feature>
<gene>
    <name evidence="2" type="ORF">C2R26_04785</name>
</gene>
<feature type="transmembrane region" description="Helical" evidence="1">
    <location>
        <begin position="233"/>
        <end position="252"/>
    </location>
</feature>
<name>A0A2P4R778_9LACO</name>
<feature type="transmembrane region" description="Helical" evidence="1">
    <location>
        <begin position="82"/>
        <end position="102"/>
    </location>
</feature>
<feature type="transmembrane region" description="Helical" evidence="1">
    <location>
        <begin position="258"/>
        <end position="274"/>
    </location>
</feature>
<reference evidence="2" key="1">
    <citation type="submission" date="2018-01" db="EMBL/GenBank/DDBJ databases">
        <title>Genome sequnecing of Lactobacillus formosensis KACC 18721.</title>
        <authorList>
            <person name="Kim S.-J."/>
            <person name="Heo J."/>
        </authorList>
    </citation>
    <scope>NUCLEOTIDE SEQUENCE</scope>
    <source>
        <strain evidence="2">KACC 18721</strain>
    </source>
</reference>
<evidence type="ECO:0008006" key="3">
    <source>
        <dbReference type="Google" id="ProtNLM"/>
    </source>
</evidence>
<keyword evidence="1" id="KW-0812">Transmembrane</keyword>